<organism evidence="1 2">
    <name type="scientific">Odoribacter splanchnicus (strain ATCC 29572 / DSM 20712 / CIP 104287 / JCM 15291 / NCTC 10825 / 1651/6)</name>
    <name type="common">Bacteroides splanchnicus</name>
    <dbReference type="NCBI Taxonomy" id="709991"/>
    <lineage>
        <taxon>Bacteria</taxon>
        <taxon>Pseudomonadati</taxon>
        <taxon>Bacteroidota</taxon>
        <taxon>Bacteroidia</taxon>
        <taxon>Bacteroidales</taxon>
        <taxon>Odoribacteraceae</taxon>
        <taxon>Odoribacter</taxon>
    </lineage>
</organism>
<gene>
    <name evidence="1" type="ordered locus">Odosp_0317</name>
</gene>
<reference evidence="1 2" key="1">
    <citation type="journal article" date="2011" name="Stand. Genomic Sci.">
        <title>Complete genome sequence of Odoribacter splanchnicus type strain (1651/6).</title>
        <authorList>
            <consortium name="US DOE Joint Genome Institute (JGI-PGF)"/>
            <person name="Goker M."/>
            <person name="Gronow S."/>
            <person name="Zeytun A."/>
            <person name="Nolan M."/>
            <person name="Lucas S."/>
            <person name="Lapidus A."/>
            <person name="Hammon N."/>
            <person name="Deshpande S."/>
            <person name="Cheng J.F."/>
            <person name="Pitluck S."/>
            <person name="Liolios K."/>
            <person name="Pagani I."/>
            <person name="Ivanova N."/>
            <person name="Mavromatis K."/>
            <person name="Ovchinikova G."/>
            <person name="Pati A."/>
            <person name="Tapia R."/>
            <person name="Han C."/>
            <person name="Goodwin L."/>
            <person name="Chen A."/>
            <person name="Palaniappan K."/>
            <person name="Land M."/>
            <person name="Hauser L."/>
            <person name="Jeffries C.D."/>
            <person name="Brambilla E.M."/>
            <person name="Rohde M."/>
            <person name="Detter J.C."/>
            <person name="Woyke T."/>
            <person name="Bristow J."/>
            <person name="Markowitz V."/>
            <person name="Hugenholtz P."/>
            <person name="Eisen J.A."/>
            <person name="Kyrpides N.C."/>
            <person name="Klenk H.P."/>
        </authorList>
    </citation>
    <scope>NUCLEOTIDE SEQUENCE [LARGE SCALE GENOMIC DNA]</scope>
    <source>
        <strain evidence="2">ATCC 29572 / DSM 20712 / JCM 15291 / NCTC 10825 / 1651/6</strain>
    </source>
</reference>
<dbReference type="Proteomes" id="UP000006657">
    <property type="component" value="Chromosome"/>
</dbReference>
<dbReference type="RefSeq" id="WP_013610661.1">
    <property type="nucleotide sequence ID" value="NC_015160.1"/>
</dbReference>
<accession>F9Z4B3</accession>
<dbReference type="GeneID" id="61273566"/>
<dbReference type="STRING" id="709991.Odosp_0317"/>
<dbReference type="PaxDb" id="709991-Odosp_0317"/>
<sequence length="88" mass="10183">MRIKIFILALFISLNLWAQKEGFVIRGYIPGMPDGVKVTLMEKEGKRSTKAETIVKDERFELKGRVWKSHATLTLLATQDCPLWLQYD</sequence>
<dbReference type="BioCyc" id="OSPL709991:G1GRN-313-MONOMER"/>
<evidence type="ECO:0000313" key="1">
    <source>
        <dbReference type="EMBL" id="ADY31417.1"/>
    </source>
</evidence>
<name>F9Z4B3_ODOSD</name>
<protein>
    <recommendedName>
        <fullName evidence="3">DUF4369 domain-containing protein</fullName>
    </recommendedName>
</protein>
<proteinExistence type="predicted"/>
<dbReference type="KEGG" id="osp:Odosp_0317"/>
<dbReference type="HOGENOM" id="CLU_2466000_0_0_10"/>
<dbReference type="EMBL" id="CP002544">
    <property type="protein sequence ID" value="ADY31417.1"/>
    <property type="molecule type" value="Genomic_DNA"/>
</dbReference>
<evidence type="ECO:0000313" key="2">
    <source>
        <dbReference type="Proteomes" id="UP000006657"/>
    </source>
</evidence>
<evidence type="ECO:0008006" key="3">
    <source>
        <dbReference type="Google" id="ProtNLM"/>
    </source>
</evidence>
<keyword evidence="2" id="KW-1185">Reference proteome</keyword>
<dbReference type="AlphaFoldDB" id="F9Z4B3"/>